<dbReference type="HOGENOM" id="CLU_1746344_0_0_5"/>
<gene>
    <name evidence="3" type="ordered locus">CC_2716</name>
</gene>
<feature type="region of interest" description="Disordered" evidence="1">
    <location>
        <begin position="93"/>
        <end position="149"/>
    </location>
</feature>
<name>Q9A4V9_CAUVC</name>
<reference evidence="3 4" key="1">
    <citation type="journal article" date="2001" name="Proc. Natl. Acad. Sci. U.S.A.">
        <title>Complete genome sequence of Caulobacter crescentus.</title>
        <authorList>
            <person name="Nierman W.C."/>
            <person name="Feldblyum T.V."/>
            <person name="Laub M.T."/>
            <person name="Paulsen I.T."/>
            <person name="Nelson K.E."/>
            <person name="Eisen J.A."/>
            <person name="Heidelberg J.F."/>
            <person name="Alley M.R."/>
            <person name="Ohta N."/>
            <person name="Maddock J.R."/>
            <person name="Potocka I."/>
            <person name="Nelson W.C."/>
            <person name="Newton A."/>
            <person name="Stephens C."/>
            <person name="Phadke N.D."/>
            <person name="Ely B."/>
            <person name="DeBoy R.T."/>
            <person name="Dodson R.J."/>
            <person name="Durkin A.S."/>
            <person name="Gwinn M.L."/>
            <person name="Haft D.H."/>
            <person name="Kolonay J.F."/>
            <person name="Smit J."/>
            <person name="Craven M.B."/>
            <person name="Khouri H."/>
            <person name="Shetty J."/>
            <person name="Berry K."/>
            <person name="Utterback T."/>
            <person name="Tran K."/>
            <person name="Wolf A."/>
            <person name="Vamathevan J."/>
            <person name="Ermolaeva M."/>
            <person name="White O."/>
            <person name="Salzberg S.L."/>
            <person name="Venter J.C."/>
            <person name="Shapiro L."/>
            <person name="Fraser C.M."/>
        </authorList>
    </citation>
    <scope>NUCLEOTIDE SEQUENCE [LARGE SCALE GENOMIC DNA]</scope>
    <source>
        <strain evidence="4">ATCC 19089 / CB15</strain>
    </source>
</reference>
<feature type="compositionally biased region" description="Low complexity" evidence="1">
    <location>
        <begin position="117"/>
        <end position="140"/>
    </location>
</feature>
<feature type="domain" description="Transcriptional regulator-like" evidence="2">
    <location>
        <begin position="44"/>
        <end position="79"/>
    </location>
</feature>
<dbReference type="KEGG" id="ccr:CC_2716"/>
<feature type="region of interest" description="Disordered" evidence="1">
    <location>
        <begin position="1"/>
        <end position="32"/>
    </location>
</feature>
<accession>Q9A4V9</accession>
<dbReference type="AlphaFoldDB" id="Q9A4V9"/>
<protein>
    <recommendedName>
        <fullName evidence="2">Transcriptional regulator-like domain-containing protein</fullName>
    </recommendedName>
</protein>
<dbReference type="STRING" id="190650.CC_2716"/>
<keyword evidence="4" id="KW-1185">Reference proteome</keyword>
<dbReference type="InterPro" id="IPR045465">
    <property type="entry name" value="Trans_reg_dom"/>
</dbReference>
<dbReference type="Pfam" id="PF20109">
    <property type="entry name" value="Trans_reg_dom"/>
    <property type="match status" value="1"/>
</dbReference>
<dbReference type="PIR" id="E87585">
    <property type="entry name" value="E87585"/>
</dbReference>
<evidence type="ECO:0000259" key="2">
    <source>
        <dbReference type="Pfam" id="PF20109"/>
    </source>
</evidence>
<dbReference type="Proteomes" id="UP000001816">
    <property type="component" value="Chromosome"/>
</dbReference>
<dbReference type="BioCyc" id="CAULO:CC2716-MONOMER"/>
<evidence type="ECO:0000313" key="4">
    <source>
        <dbReference type="Proteomes" id="UP000001816"/>
    </source>
</evidence>
<evidence type="ECO:0000256" key="1">
    <source>
        <dbReference type="SAM" id="MobiDB-lite"/>
    </source>
</evidence>
<organism evidence="3 4">
    <name type="scientific">Caulobacter vibrioides (strain ATCC 19089 / CIP 103742 / CB 15)</name>
    <name type="common">Caulobacter crescentus</name>
    <dbReference type="NCBI Taxonomy" id="190650"/>
    <lineage>
        <taxon>Bacteria</taxon>
        <taxon>Pseudomonadati</taxon>
        <taxon>Pseudomonadota</taxon>
        <taxon>Alphaproteobacteria</taxon>
        <taxon>Caulobacterales</taxon>
        <taxon>Caulobacteraceae</taxon>
        <taxon>Caulobacter</taxon>
    </lineage>
</organism>
<proteinExistence type="predicted"/>
<dbReference type="EMBL" id="AE005673">
    <property type="protein sequence ID" value="AAK24681.1"/>
    <property type="molecule type" value="Genomic_DNA"/>
</dbReference>
<evidence type="ECO:0000313" key="3">
    <source>
        <dbReference type="EMBL" id="AAK24681.1"/>
    </source>
</evidence>
<sequence length="149" mass="15583">MRGERVPAGPDLGLNKAMAKPPPAGAAPPLAIAPEDRPGLVSGPALAWEFLRRNPRYRTDYARLRSGAIDVLPAHWGLQAPLDPDARDIDADRIWREGLTPGPAADGARSRRTKPIPRAGASSAGSPPASARCSRRACPGGPQGCRTGA</sequence>
<dbReference type="EnsemblBacteria" id="AAK24681">
    <property type="protein sequence ID" value="AAK24681"/>
    <property type="gene ID" value="CC_2716"/>
</dbReference>